<dbReference type="PANTHER" id="PTHR31151:SF0">
    <property type="entry name" value="PROLINE-TRNA LIGASE (DUF1680)"/>
    <property type="match status" value="1"/>
</dbReference>
<dbReference type="AlphaFoldDB" id="A0A927H8W8"/>
<dbReference type="RefSeq" id="WP_190864467.1">
    <property type="nucleotide sequence ID" value="NZ_JACXIY010000026.1"/>
</dbReference>
<protein>
    <submittedName>
        <fullName evidence="2">Glycoside hydrolase family 127 protein</fullName>
    </submittedName>
</protein>
<keyword evidence="3" id="KW-1185">Reference proteome</keyword>
<gene>
    <name evidence="2" type="ORF">IDH41_20855</name>
</gene>
<comment type="caution">
    <text evidence="2">The sequence shown here is derived from an EMBL/GenBank/DDBJ whole genome shotgun (WGS) entry which is preliminary data.</text>
</comment>
<accession>A0A927H8W8</accession>
<dbReference type="Proteomes" id="UP000632125">
    <property type="component" value="Unassembled WGS sequence"/>
</dbReference>
<sequence>MISLKARTSPTPLKHFELDQVQLRDDIHTNAFKKEWSYLTSYEVDRLLAGFRETKGLQLKADKYPGWENTEIRGHTLGHYLTAVSQAYSQTKDQDLLARIEYLVAELAECQQDSGYLSA</sequence>
<dbReference type="EMBL" id="JACXIY010000026">
    <property type="protein sequence ID" value="MBD2871039.1"/>
    <property type="molecule type" value="Genomic_DNA"/>
</dbReference>
<dbReference type="PANTHER" id="PTHR31151">
    <property type="entry name" value="PROLINE-TRNA LIGASE (DUF1680)"/>
    <property type="match status" value="1"/>
</dbReference>
<keyword evidence="2" id="KW-0378">Hydrolase</keyword>
<evidence type="ECO:0000259" key="1">
    <source>
        <dbReference type="Pfam" id="PF07944"/>
    </source>
</evidence>
<dbReference type="Pfam" id="PF07944">
    <property type="entry name" value="Beta-AFase-like_GH127_cat"/>
    <property type="match status" value="1"/>
</dbReference>
<name>A0A927H8W8_9BACL</name>
<feature type="domain" description="Non-reducing end beta-L-arabinofuranosidase-like GH127 catalytic" evidence="1">
    <location>
        <begin position="20"/>
        <end position="119"/>
    </location>
</feature>
<evidence type="ECO:0000313" key="3">
    <source>
        <dbReference type="Proteomes" id="UP000632125"/>
    </source>
</evidence>
<dbReference type="InterPro" id="IPR012878">
    <property type="entry name" value="Beta-AFase-like_GH127_cat"/>
</dbReference>
<organism evidence="2 3">
    <name type="scientific">Paenibacillus arenilitoris</name>
    <dbReference type="NCBI Taxonomy" id="2772299"/>
    <lineage>
        <taxon>Bacteria</taxon>
        <taxon>Bacillati</taxon>
        <taxon>Bacillota</taxon>
        <taxon>Bacilli</taxon>
        <taxon>Bacillales</taxon>
        <taxon>Paenibacillaceae</taxon>
        <taxon>Paenibacillus</taxon>
    </lineage>
</organism>
<reference evidence="2" key="1">
    <citation type="submission" date="2020-09" db="EMBL/GenBank/DDBJ databases">
        <title>A novel bacterium of genus Paenibacillus, isolated from South China Sea.</title>
        <authorList>
            <person name="Huang H."/>
            <person name="Mo K."/>
            <person name="Hu Y."/>
        </authorList>
    </citation>
    <scope>NUCLEOTIDE SEQUENCE</scope>
    <source>
        <strain evidence="2">IB182493</strain>
    </source>
</reference>
<evidence type="ECO:0000313" key="2">
    <source>
        <dbReference type="EMBL" id="MBD2871039.1"/>
    </source>
</evidence>
<proteinExistence type="predicted"/>
<dbReference type="GO" id="GO:0016787">
    <property type="term" value="F:hydrolase activity"/>
    <property type="evidence" value="ECO:0007669"/>
    <property type="project" value="UniProtKB-KW"/>
</dbReference>